<feature type="compositionally biased region" description="Basic and acidic residues" evidence="1">
    <location>
        <begin position="64"/>
        <end position="85"/>
    </location>
</feature>
<sequence length="105" mass="11457">MDSGSTSGQTTNAQQRTWAGLGSGVLAGLHRGWMCFDSWAGWLIGLDNSKYQWAVAQYELEKREEELEGDRRVNSENAARAHMEEGAGIDSGVPTARPQSSTIAR</sequence>
<reference evidence="2" key="1">
    <citation type="journal article" date="2020" name="bioRxiv">
        <title>Comparative genomics of Chlamydomonas.</title>
        <authorList>
            <person name="Craig R.J."/>
            <person name="Hasan A.R."/>
            <person name="Ness R.W."/>
            <person name="Keightley P.D."/>
        </authorList>
    </citation>
    <scope>NUCLEOTIDE SEQUENCE</scope>
    <source>
        <strain evidence="2">CCAP 11/70</strain>
    </source>
</reference>
<evidence type="ECO:0000256" key="1">
    <source>
        <dbReference type="SAM" id="MobiDB-lite"/>
    </source>
</evidence>
<dbReference type="AlphaFoldDB" id="A0A835Y0D5"/>
<dbReference type="EMBL" id="JAEHOE010000050">
    <property type="protein sequence ID" value="KAG2491766.1"/>
    <property type="molecule type" value="Genomic_DNA"/>
</dbReference>
<organism evidence="2 3">
    <name type="scientific">Edaphochlamys debaryana</name>
    <dbReference type="NCBI Taxonomy" id="47281"/>
    <lineage>
        <taxon>Eukaryota</taxon>
        <taxon>Viridiplantae</taxon>
        <taxon>Chlorophyta</taxon>
        <taxon>core chlorophytes</taxon>
        <taxon>Chlorophyceae</taxon>
        <taxon>CS clade</taxon>
        <taxon>Chlamydomonadales</taxon>
        <taxon>Chlamydomonadales incertae sedis</taxon>
        <taxon>Edaphochlamys</taxon>
    </lineage>
</organism>
<name>A0A835Y0D5_9CHLO</name>
<evidence type="ECO:0000313" key="3">
    <source>
        <dbReference type="Proteomes" id="UP000612055"/>
    </source>
</evidence>
<comment type="caution">
    <text evidence="2">The sequence shown here is derived from an EMBL/GenBank/DDBJ whole genome shotgun (WGS) entry which is preliminary data.</text>
</comment>
<dbReference type="Proteomes" id="UP000612055">
    <property type="component" value="Unassembled WGS sequence"/>
</dbReference>
<feature type="region of interest" description="Disordered" evidence="1">
    <location>
        <begin position="64"/>
        <end position="105"/>
    </location>
</feature>
<proteinExistence type="predicted"/>
<accession>A0A835Y0D5</accession>
<evidence type="ECO:0000313" key="2">
    <source>
        <dbReference type="EMBL" id="KAG2491766.1"/>
    </source>
</evidence>
<gene>
    <name evidence="2" type="ORF">HYH03_009927</name>
</gene>
<keyword evidence="3" id="KW-1185">Reference proteome</keyword>
<dbReference type="OrthoDB" id="542495at2759"/>
<protein>
    <submittedName>
        <fullName evidence="2">Uncharacterized protein</fullName>
    </submittedName>
</protein>